<dbReference type="InterPro" id="IPR003018">
    <property type="entry name" value="GAF"/>
</dbReference>
<dbReference type="EMBL" id="JAIOIV010000132">
    <property type="protein sequence ID" value="MBZ0158009.1"/>
    <property type="molecule type" value="Genomic_DNA"/>
</dbReference>
<dbReference type="InterPro" id="IPR027417">
    <property type="entry name" value="P-loop_NTPase"/>
</dbReference>
<gene>
    <name evidence="5" type="primary">tadA</name>
    <name evidence="5" type="ORF">K8I29_17570</name>
</gene>
<dbReference type="PANTHER" id="PTHR30258">
    <property type="entry name" value="TYPE II SECRETION SYSTEM PROTEIN GSPE-RELATED"/>
    <property type="match status" value="1"/>
</dbReference>
<keyword evidence="3" id="KW-0067">ATP-binding</keyword>
<comment type="caution">
    <text evidence="5">The sequence shown here is derived from an EMBL/GenBank/DDBJ whole genome shotgun (WGS) entry which is preliminary data.</text>
</comment>
<keyword evidence="2" id="KW-0547">Nucleotide-binding</keyword>
<dbReference type="InterPro" id="IPR001482">
    <property type="entry name" value="T2SS/T4SS_dom"/>
</dbReference>
<dbReference type="SUPFAM" id="SSF52540">
    <property type="entry name" value="P-loop containing nucleoside triphosphate hydrolases"/>
    <property type="match status" value="1"/>
</dbReference>
<organism evidence="5 6">
    <name type="scientific">Candidatus Nitrobium versatile</name>
    <dbReference type="NCBI Taxonomy" id="2884831"/>
    <lineage>
        <taxon>Bacteria</taxon>
        <taxon>Pseudomonadati</taxon>
        <taxon>Nitrospirota</taxon>
        <taxon>Nitrospiria</taxon>
        <taxon>Nitrospirales</taxon>
        <taxon>Nitrospiraceae</taxon>
        <taxon>Candidatus Nitrobium</taxon>
    </lineage>
</organism>
<dbReference type="GO" id="GO:0005886">
    <property type="term" value="C:plasma membrane"/>
    <property type="evidence" value="ECO:0007669"/>
    <property type="project" value="TreeGrafter"/>
</dbReference>
<dbReference type="GO" id="GO:0005524">
    <property type="term" value="F:ATP binding"/>
    <property type="evidence" value="ECO:0007669"/>
    <property type="project" value="UniProtKB-KW"/>
</dbReference>
<reference evidence="5" key="2">
    <citation type="submission" date="2021-08" db="EMBL/GenBank/DDBJ databases">
        <authorList>
            <person name="Dalcin Martins P."/>
        </authorList>
    </citation>
    <scope>NUCLEOTIDE SEQUENCE</scope>
    <source>
        <strain evidence="5">MAG_39</strain>
    </source>
</reference>
<dbReference type="FunFam" id="3.40.50.300:FF:000398">
    <property type="entry name" value="Type IV pilus assembly ATPase PilB"/>
    <property type="match status" value="1"/>
</dbReference>
<dbReference type="GO" id="GO:0016887">
    <property type="term" value="F:ATP hydrolysis activity"/>
    <property type="evidence" value="ECO:0007669"/>
    <property type="project" value="TreeGrafter"/>
</dbReference>
<dbReference type="Pfam" id="PF00437">
    <property type="entry name" value="T2SSE"/>
    <property type="match status" value="1"/>
</dbReference>
<dbReference type="AlphaFoldDB" id="A0A953SHP7"/>
<evidence type="ECO:0000313" key="6">
    <source>
        <dbReference type="Proteomes" id="UP000705867"/>
    </source>
</evidence>
<dbReference type="PANTHER" id="PTHR30258:SF1">
    <property type="entry name" value="PROTEIN TRANSPORT PROTEIN HOFB HOMOLOG"/>
    <property type="match status" value="1"/>
</dbReference>
<dbReference type="Gene3D" id="3.30.450.90">
    <property type="match status" value="1"/>
</dbReference>
<evidence type="ECO:0000256" key="1">
    <source>
        <dbReference type="ARBA" id="ARBA00006611"/>
    </source>
</evidence>
<evidence type="ECO:0000259" key="4">
    <source>
        <dbReference type="PROSITE" id="PS00662"/>
    </source>
</evidence>
<evidence type="ECO:0000256" key="2">
    <source>
        <dbReference type="ARBA" id="ARBA00022741"/>
    </source>
</evidence>
<protein>
    <submittedName>
        <fullName evidence="5">Flp pilus assembly complex ATPase component TadA</fullName>
    </submittedName>
</protein>
<dbReference type="CDD" id="cd01129">
    <property type="entry name" value="PulE-GspE-like"/>
    <property type="match status" value="1"/>
</dbReference>
<dbReference type="SUPFAM" id="SSF55781">
    <property type="entry name" value="GAF domain-like"/>
    <property type="match status" value="1"/>
</dbReference>
<dbReference type="InterPro" id="IPR037257">
    <property type="entry name" value="T2SS_E_N_sf"/>
</dbReference>
<evidence type="ECO:0000313" key="5">
    <source>
        <dbReference type="EMBL" id="MBZ0158009.1"/>
    </source>
</evidence>
<dbReference type="SUPFAM" id="SSF160246">
    <property type="entry name" value="EspE N-terminal domain-like"/>
    <property type="match status" value="1"/>
</dbReference>
<dbReference type="PROSITE" id="PS00662">
    <property type="entry name" value="T2SP_E"/>
    <property type="match status" value="1"/>
</dbReference>
<dbReference type="Gene3D" id="3.30.450.40">
    <property type="match status" value="1"/>
</dbReference>
<accession>A0A953SHP7</accession>
<dbReference type="Proteomes" id="UP000705867">
    <property type="component" value="Unassembled WGS sequence"/>
</dbReference>
<dbReference type="InterPro" id="IPR029016">
    <property type="entry name" value="GAF-like_dom_sf"/>
</dbReference>
<dbReference type="Gene3D" id="3.40.50.300">
    <property type="entry name" value="P-loop containing nucleotide triphosphate hydrolases"/>
    <property type="match status" value="1"/>
</dbReference>
<proteinExistence type="inferred from homology"/>
<dbReference type="Pfam" id="PF01590">
    <property type="entry name" value="GAF"/>
    <property type="match status" value="1"/>
</dbReference>
<name>A0A953SHP7_9BACT</name>
<dbReference type="SMART" id="SM00065">
    <property type="entry name" value="GAF"/>
    <property type="match status" value="1"/>
</dbReference>
<evidence type="ECO:0000256" key="3">
    <source>
        <dbReference type="ARBA" id="ARBA00022840"/>
    </source>
</evidence>
<sequence>MNMKDLTGNVHMEERISAVMDAVHAAKNFDEIMIGCKEQILGLVNADRLTLYAVDSVSNEIYSRFFTGEGVKEIRVPISSESLSGYAAFRKKTVNIKDAYNEEELKRIDPALSFNRSFDQKTGYRTRQVLVAPMLFNEELVGVIQLINKRTGEFFTEEERRSVEKIASKLAIAFRNQIERMLKNRLGYLVIKNIIPEQVLDNAASEARREGKDLSAVLLTKGVSRKDLGEALSLFYGCRFVEFDENCLLPLEVQKDRLKISYPYLRKAFWAPIGYEKDEYHITIDDPKHIKTSEISTLLPPGRKFKLMVSLKEDILKFIDLLEKGGEVKAGAVKDLPSIDTSNIISELNVITEEEEEEQDSEVNENTNAIVRFVDQIIVEAYNKGASDIHIESDKGLGKVKVRYRTDGVCFDQHTIPYSHSSAMVSRIKILSSLDISERRLPQSGKIKFKLKEKIIELRVEVTPTVKGENVVMRILASGKPMELEQLNLSDRNLEMLTEIVSNPYGIVLVVGPTGSGKTTTLHSVLRRINTPERKVWTAEDPVEITQEGLNQVQVNTKIGYTFAHALRSFLRADPDAVMIGEMRDQETAQAGIEASLTGHLVLSTLHTNNAPETIIRLIDIGIDPFNFADALLGVLAQRLVRTLCKECKITYPATQEEKDFFVNAYGPELFYDDFEGIDMGSLRLAKAKGCEKCNNTGYKGRTGIHEILSGTKEVKMVIQRKGTAEEIRRQAVKDGMRTLHQDGIRKVLKGQTDYGQVRSVCMTT</sequence>
<feature type="domain" description="Bacterial type II secretion system protein E" evidence="4">
    <location>
        <begin position="571"/>
        <end position="585"/>
    </location>
</feature>
<reference evidence="5" key="1">
    <citation type="journal article" date="2021" name="bioRxiv">
        <title>Unraveling nitrogen, sulfur and carbon metabolic pathways and microbial community transcriptional responses to substrate deprivation and toxicity stresses in a bioreactor mimicking anoxic brackish coastal sediment conditions.</title>
        <authorList>
            <person name="Martins P.D."/>
            <person name="Echeveste M.J."/>
            <person name="Arshad A."/>
            <person name="Kurth J."/>
            <person name="Ouboter H."/>
            <person name="Jetten M.S.M."/>
            <person name="Welte C.U."/>
        </authorList>
    </citation>
    <scope>NUCLEOTIDE SEQUENCE</scope>
    <source>
        <strain evidence="5">MAG_39</strain>
    </source>
</reference>
<comment type="similarity">
    <text evidence="1">Belongs to the GSP E family.</text>
</comment>